<name>A0A1C7NHN2_9FUNG</name>
<dbReference type="InParanoid" id="A0A1C7NHN2"/>
<sequence>MEIRLCRLYYQLRKHEKLFEVDVNQEYVKIKKEKLLLAKCRNSTYDRTSPQNKVIMYFGVELLNLEKEV</sequence>
<dbReference type="AlphaFoldDB" id="A0A1C7NHN2"/>
<dbReference type="EMBL" id="LUGH01000149">
    <property type="protein sequence ID" value="OBZ88490.1"/>
    <property type="molecule type" value="Genomic_DNA"/>
</dbReference>
<gene>
    <name evidence="1" type="ORF">A0J61_03462</name>
</gene>
<evidence type="ECO:0000313" key="1">
    <source>
        <dbReference type="EMBL" id="OBZ88490.1"/>
    </source>
</evidence>
<comment type="caution">
    <text evidence="1">The sequence shown here is derived from an EMBL/GenBank/DDBJ whole genome shotgun (WGS) entry which is preliminary data.</text>
</comment>
<proteinExistence type="predicted"/>
<accession>A0A1C7NHN2</accession>
<evidence type="ECO:0000313" key="2">
    <source>
        <dbReference type="Proteomes" id="UP000093000"/>
    </source>
</evidence>
<organism evidence="1 2">
    <name type="scientific">Choanephora cucurbitarum</name>
    <dbReference type="NCBI Taxonomy" id="101091"/>
    <lineage>
        <taxon>Eukaryota</taxon>
        <taxon>Fungi</taxon>
        <taxon>Fungi incertae sedis</taxon>
        <taxon>Mucoromycota</taxon>
        <taxon>Mucoromycotina</taxon>
        <taxon>Mucoromycetes</taxon>
        <taxon>Mucorales</taxon>
        <taxon>Mucorineae</taxon>
        <taxon>Choanephoraceae</taxon>
        <taxon>Choanephoroideae</taxon>
        <taxon>Choanephora</taxon>
    </lineage>
</organism>
<keyword evidence="2" id="KW-1185">Reference proteome</keyword>
<reference evidence="1 2" key="1">
    <citation type="submission" date="2016-03" db="EMBL/GenBank/DDBJ databases">
        <title>Choanephora cucurbitarum.</title>
        <authorList>
            <person name="Min B."/>
            <person name="Park H."/>
            <person name="Park J.-H."/>
            <person name="Shin H.-D."/>
            <person name="Choi I.-G."/>
        </authorList>
    </citation>
    <scope>NUCLEOTIDE SEQUENCE [LARGE SCALE GENOMIC DNA]</scope>
    <source>
        <strain evidence="1 2">KUS-F28377</strain>
    </source>
</reference>
<protein>
    <submittedName>
        <fullName evidence="1">Uncharacterized protein</fullName>
    </submittedName>
</protein>
<dbReference type="Proteomes" id="UP000093000">
    <property type="component" value="Unassembled WGS sequence"/>
</dbReference>